<dbReference type="EMBL" id="LLYB01000084">
    <property type="protein sequence ID" value="KRR20932.1"/>
    <property type="molecule type" value="Genomic_DNA"/>
</dbReference>
<dbReference type="RefSeq" id="WP_057860221.1">
    <property type="nucleotide sequence ID" value="NZ_LLYB01000084.1"/>
</dbReference>
<organism evidence="8 9">
    <name type="scientific">Bradyrhizobium lablabi</name>
    <dbReference type="NCBI Taxonomy" id="722472"/>
    <lineage>
        <taxon>Bacteria</taxon>
        <taxon>Pseudomonadati</taxon>
        <taxon>Pseudomonadota</taxon>
        <taxon>Alphaproteobacteria</taxon>
        <taxon>Hyphomicrobiales</taxon>
        <taxon>Nitrobacteraceae</taxon>
        <taxon>Bradyrhizobium</taxon>
    </lineage>
</organism>
<accession>A0A0R3ML49</accession>
<comment type="subcellular location">
    <subcellularLocation>
        <location evidence="1">Cell membrane</location>
        <topology evidence="1">Multi-pass membrane protein</topology>
    </subcellularLocation>
</comment>
<keyword evidence="6 7" id="KW-0472">Membrane</keyword>
<dbReference type="STRING" id="722472.SAMN05444321_0648"/>
<dbReference type="PANTHER" id="PTHR33452">
    <property type="entry name" value="OXIDOREDUCTASE CATD-RELATED"/>
    <property type="match status" value="1"/>
</dbReference>
<reference evidence="8 9" key="1">
    <citation type="submission" date="2014-03" db="EMBL/GenBank/DDBJ databases">
        <title>Bradyrhizobium valentinum sp. nov., isolated from effective nodules of Lupinus mariae-josephae, a lupine endemic of basic-lime soils in Eastern Spain.</title>
        <authorList>
            <person name="Duran D."/>
            <person name="Rey L."/>
            <person name="Navarro A."/>
            <person name="Busquets A."/>
            <person name="Imperial J."/>
            <person name="Ruiz-Argueso T."/>
        </authorList>
    </citation>
    <scope>NUCLEOTIDE SEQUENCE [LARGE SCALE GENOMIC DNA]</scope>
    <source>
        <strain evidence="8 9">CCBAU 23086</strain>
    </source>
</reference>
<gene>
    <name evidence="8" type="ORF">CQ14_37440</name>
</gene>
<dbReference type="InterPro" id="IPR051907">
    <property type="entry name" value="DoxX-like_oxidoreductase"/>
</dbReference>
<evidence type="ECO:0000313" key="9">
    <source>
        <dbReference type="Proteomes" id="UP000051660"/>
    </source>
</evidence>
<proteinExistence type="inferred from homology"/>
<sequence>MHFIVNLLILLPAQIASYFSWAGPLIARLIVGYTFMLAGWGKLNNLTQVTENFAGWGIPFPTILTPFVSSVECFGGAMLILGLFTRIPAAMLAVVMVVAIRSAKWGDIDSLETLLGFEEAAYFAIFMWLAIAGPGAASLDRLLVNATGHREKST</sequence>
<evidence type="ECO:0000256" key="1">
    <source>
        <dbReference type="ARBA" id="ARBA00004651"/>
    </source>
</evidence>
<feature type="transmembrane region" description="Helical" evidence="7">
    <location>
        <begin position="77"/>
        <end position="100"/>
    </location>
</feature>
<keyword evidence="4 7" id="KW-0812">Transmembrane</keyword>
<dbReference type="OrthoDB" id="8228280at2"/>
<dbReference type="GO" id="GO:0005886">
    <property type="term" value="C:plasma membrane"/>
    <property type="evidence" value="ECO:0007669"/>
    <property type="project" value="UniProtKB-SubCell"/>
</dbReference>
<evidence type="ECO:0000256" key="2">
    <source>
        <dbReference type="ARBA" id="ARBA00006679"/>
    </source>
</evidence>
<dbReference type="InterPro" id="IPR032808">
    <property type="entry name" value="DoxX"/>
</dbReference>
<dbReference type="Proteomes" id="UP000051660">
    <property type="component" value="Unassembled WGS sequence"/>
</dbReference>
<feature type="transmembrane region" description="Helical" evidence="7">
    <location>
        <begin position="53"/>
        <end position="71"/>
    </location>
</feature>
<dbReference type="AlphaFoldDB" id="A0A0R3ML49"/>
<evidence type="ECO:0000313" key="8">
    <source>
        <dbReference type="EMBL" id="KRR20932.1"/>
    </source>
</evidence>
<keyword evidence="3" id="KW-1003">Cell membrane</keyword>
<evidence type="ECO:0000256" key="6">
    <source>
        <dbReference type="ARBA" id="ARBA00023136"/>
    </source>
</evidence>
<dbReference type="Pfam" id="PF07681">
    <property type="entry name" value="DoxX"/>
    <property type="match status" value="1"/>
</dbReference>
<protein>
    <submittedName>
        <fullName evidence="8">DoxX family protein</fullName>
    </submittedName>
</protein>
<comment type="caution">
    <text evidence="8">The sequence shown here is derived from an EMBL/GenBank/DDBJ whole genome shotgun (WGS) entry which is preliminary data.</text>
</comment>
<feature type="transmembrane region" description="Helical" evidence="7">
    <location>
        <begin position="120"/>
        <end position="139"/>
    </location>
</feature>
<evidence type="ECO:0000256" key="5">
    <source>
        <dbReference type="ARBA" id="ARBA00022989"/>
    </source>
</evidence>
<comment type="similarity">
    <text evidence="2">Belongs to the DoxX family.</text>
</comment>
<name>A0A0R3ML49_9BRAD</name>
<evidence type="ECO:0000256" key="4">
    <source>
        <dbReference type="ARBA" id="ARBA00022692"/>
    </source>
</evidence>
<keyword evidence="5 7" id="KW-1133">Transmembrane helix</keyword>
<evidence type="ECO:0000256" key="7">
    <source>
        <dbReference type="SAM" id="Phobius"/>
    </source>
</evidence>
<dbReference type="PANTHER" id="PTHR33452:SF1">
    <property type="entry name" value="INNER MEMBRANE PROTEIN YPHA-RELATED"/>
    <property type="match status" value="1"/>
</dbReference>
<evidence type="ECO:0000256" key="3">
    <source>
        <dbReference type="ARBA" id="ARBA00022475"/>
    </source>
</evidence>